<sequence length="567" mass="63050">MAEEFEKAVEDGLKLAKRIYLGKDQAVAPPKPAAMEKAPYSYLPTAPMVYAVISDPAIVDNPDIPSYQPHVHGRCDPPALIPLQMNGIAVEADCYLDTVFVTVSGSWRVHCVMGSKSCDCRIAIPMGERGSILGLEVDVSRRSYCTQLVTMEDKTSVEKTVQAQDGGFLKPQIFTLTTPQVDGGSNLSIKVSWSQKLIYHNGQFSISVPYSFPEYVTSAGKKISKREKIQLNVNSGTGTEVLRKTTSHPLKELRRQVGKLGFLYEAEVLTWSNTDFNFSYTAFRKEVLFIVDISRSMRGKPLENAKNALSSTLSKLNPQDSFSIIAFNGESYLFSSSMELATTGTIENAILWMDINSIAEGGTNILRPLNQALEMLSSTCDSIPLIFLITDGAVEDERNICDLMKSHLMKSGSMCPRISTFGIEKFSGQSIHGIPNGLRNKIAAHQVLGKLGDLRPWKPGRHQAASYLPNVQTYETLIAGSIKSKYYSANRWMMNLEEEVEQFKEEIKRLGWFHHDDSYKVYPLFAAVGVAVEICGFSLVCNICINPEVRSLLFPPFYSLYYLSIDL</sequence>
<gene>
    <name evidence="2" type="ORF">HHK36_014435</name>
</gene>
<dbReference type="SUPFAM" id="SSF53300">
    <property type="entry name" value="vWA-like"/>
    <property type="match status" value="1"/>
</dbReference>
<dbReference type="InterPro" id="IPR002035">
    <property type="entry name" value="VWF_A"/>
</dbReference>
<protein>
    <recommendedName>
        <fullName evidence="1">VWFA domain-containing protein</fullName>
    </recommendedName>
</protein>
<dbReference type="Pfam" id="PF06522">
    <property type="entry name" value="B12D"/>
    <property type="match status" value="1"/>
</dbReference>
<dbReference type="PANTHER" id="PTHR46503:SF1">
    <property type="entry name" value="INTER-ALPHA-TRYPSIN INHIBITOR HEAVY CHAIN-LIKE PROTEIN"/>
    <property type="match status" value="1"/>
</dbReference>
<dbReference type="InterPro" id="IPR010530">
    <property type="entry name" value="B12D"/>
</dbReference>
<evidence type="ECO:0000259" key="1">
    <source>
        <dbReference type="PROSITE" id="PS50234"/>
    </source>
</evidence>
<dbReference type="SMART" id="SM00327">
    <property type="entry name" value="VWA"/>
    <property type="match status" value="1"/>
</dbReference>
<dbReference type="Gene3D" id="3.40.50.410">
    <property type="entry name" value="von Willebrand factor, type A domain"/>
    <property type="match status" value="1"/>
</dbReference>
<reference evidence="2 3" key="1">
    <citation type="submission" date="2020-04" db="EMBL/GenBank/DDBJ databases">
        <title>Plant Genome Project.</title>
        <authorList>
            <person name="Zhang R.-G."/>
        </authorList>
    </citation>
    <scope>NUCLEOTIDE SEQUENCE [LARGE SCALE GENOMIC DNA]</scope>
    <source>
        <strain evidence="2">YNK0</strain>
        <tissue evidence="2">Leaf</tissue>
    </source>
</reference>
<comment type="caution">
    <text evidence="2">The sequence shown here is derived from an EMBL/GenBank/DDBJ whole genome shotgun (WGS) entry which is preliminary data.</text>
</comment>
<dbReference type="EMBL" id="JABCRI010000009">
    <property type="protein sequence ID" value="KAF8401131.1"/>
    <property type="molecule type" value="Genomic_DNA"/>
</dbReference>
<dbReference type="PROSITE" id="PS50234">
    <property type="entry name" value="VWFA"/>
    <property type="match status" value="1"/>
</dbReference>
<evidence type="ECO:0000313" key="3">
    <source>
        <dbReference type="Proteomes" id="UP000655225"/>
    </source>
</evidence>
<dbReference type="PANTHER" id="PTHR46503">
    <property type="entry name" value="INTER-ALPHA-TRYPSIN INHIBITOR HEAVY CHAIN-LIKE PROTEIN"/>
    <property type="match status" value="1"/>
</dbReference>
<dbReference type="OrthoDB" id="1729737at2759"/>
<accession>A0A835DFD7</accession>
<dbReference type="Pfam" id="PF13519">
    <property type="entry name" value="VWA_2"/>
    <property type="match status" value="1"/>
</dbReference>
<proteinExistence type="predicted"/>
<organism evidence="2 3">
    <name type="scientific">Tetracentron sinense</name>
    <name type="common">Spur-leaf</name>
    <dbReference type="NCBI Taxonomy" id="13715"/>
    <lineage>
        <taxon>Eukaryota</taxon>
        <taxon>Viridiplantae</taxon>
        <taxon>Streptophyta</taxon>
        <taxon>Embryophyta</taxon>
        <taxon>Tracheophyta</taxon>
        <taxon>Spermatophyta</taxon>
        <taxon>Magnoliopsida</taxon>
        <taxon>Trochodendrales</taxon>
        <taxon>Trochodendraceae</taxon>
        <taxon>Tetracentron</taxon>
    </lineage>
</organism>
<keyword evidence="3" id="KW-1185">Reference proteome</keyword>
<feature type="domain" description="VWFA" evidence="1">
    <location>
        <begin position="286"/>
        <end position="405"/>
    </location>
</feature>
<name>A0A835DFD7_TETSI</name>
<dbReference type="InterPro" id="IPR036465">
    <property type="entry name" value="vWFA_dom_sf"/>
</dbReference>
<dbReference type="AlphaFoldDB" id="A0A835DFD7"/>
<dbReference type="Proteomes" id="UP000655225">
    <property type="component" value="Unassembled WGS sequence"/>
</dbReference>
<evidence type="ECO:0000313" key="2">
    <source>
        <dbReference type="EMBL" id="KAF8401131.1"/>
    </source>
</evidence>